<feature type="compositionally biased region" description="Basic and acidic residues" evidence="4">
    <location>
        <begin position="1"/>
        <end position="10"/>
    </location>
</feature>
<organism evidence="6 7">
    <name type="scientific">Rohdeia mirabilis</name>
    <dbReference type="NCBI Taxonomy" id="2528008"/>
    <lineage>
        <taxon>Bacteria</taxon>
        <taxon>Pseudomonadati</taxon>
        <taxon>Planctomycetota</taxon>
        <taxon>Planctomycetia</taxon>
        <taxon>Planctomycetia incertae sedis</taxon>
        <taxon>Rohdeia</taxon>
    </lineage>
</organism>
<evidence type="ECO:0000256" key="3">
    <source>
        <dbReference type="RuleBase" id="RU000363"/>
    </source>
</evidence>
<dbReference type="PROSITE" id="PS00061">
    <property type="entry name" value="ADH_SHORT"/>
    <property type="match status" value="1"/>
</dbReference>
<comment type="similarity">
    <text evidence="1 3">Belongs to the short-chain dehydrogenases/reductases (SDR) family.</text>
</comment>
<dbReference type="GO" id="GO:0016491">
    <property type="term" value="F:oxidoreductase activity"/>
    <property type="evidence" value="ECO:0007669"/>
    <property type="project" value="UniProtKB-KW"/>
</dbReference>
<evidence type="ECO:0000256" key="4">
    <source>
        <dbReference type="SAM" id="MobiDB-lite"/>
    </source>
</evidence>
<name>A0A518CUP7_9BACT</name>
<dbReference type="PANTHER" id="PTHR44196:SF1">
    <property type="entry name" value="DEHYDROGENASE_REDUCTASE SDR FAMILY MEMBER 7B"/>
    <property type="match status" value="1"/>
</dbReference>
<evidence type="ECO:0000313" key="6">
    <source>
        <dbReference type="EMBL" id="QDU82941.1"/>
    </source>
</evidence>
<accession>A0A518CUP7</accession>
<dbReference type="InterPro" id="IPR036291">
    <property type="entry name" value="NAD(P)-bd_dom_sf"/>
</dbReference>
<dbReference type="OrthoDB" id="9810734at2"/>
<gene>
    <name evidence="6" type="ORF">Pla163_00360</name>
</gene>
<feature type="region of interest" description="Disordered" evidence="4">
    <location>
        <begin position="1"/>
        <end position="24"/>
    </location>
</feature>
<dbReference type="CDD" id="cd05233">
    <property type="entry name" value="SDR_c"/>
    <property type="match status" value="1"/>
</dbReference>
<dbReference type="EC" id="1.-.-.-" evidence="6"/>
<evidence type="ECO:0000259" key="5">
    <source>
        <dbReference type="SMART" id="SM00822"/>
    </source>
</evidence>
<keyword evidence="2 6" id="KW-0560">Oxidoreductase</keyword>
<dbReference type="SUPFAM" id="SSF51735">
    <property type="entry name" value="NAD(P)-binding Rossmann-fold domains"/>
    <property type="match status" value="1"/>
</dbReference>
<reference evidence="6 7" key="1">
    <citation type="submission" date="2019-02" db="EMBL/GenBank/DDBJ databases">
        <title>Deep-cultivation of Planctomycetes and their phenomic and genomic characterization uncovers novel biology.</title>
        <authorList>
            <person name="Wiegand S."/>
            <person name="Jogler M."/>
            <person name="Boedeker C."/>
            <person name="Pinto D."/>
            <person name="Vollmers J."/>
            <person name="Rivas-Marin E."/>
            <person name="Kohn T."/>
            <person name="Peeters S.H."/>
            <person name="Heuer A."/>
            <person name="Rast P."/>
            <person name="Oberbeckmann S."/>
            <person name="Bunk B."/>
            <person name="Jeske O."/>
            <person name="Meyerdierks A."/>
            <person name="Storesund J.E."/>
            <person name="Kallscheuer N."/>
            <person name="Luecker S."/>
            <person name="Lage O.M."/>
            <person name="Pohl T."/>
            <person name="Merkel B.J."/>
            <person name="Hornburger P."/>
            <person name="Mueller R.-W."/>
            <person name="Bruemmer F."/>
            <person name="Labrenz M."/>
            <person name="Spormann A.M."/>
            <person name="Op den Camp H."/>
            <person name="Overmann J."/>
            <person name="Amann R."/>
            <person name="Jetten M.S.M."/>
            <person name="Mascher T."/>
            <person name="Medema M.H."/>
            <person name="Devos D.P."/>
            <person name="Kaster A.-K."/>
            <person name="Ovreas L."/>
            <person name="Rohde M."/>
            <person name="Galperin M.Y."/>
            <person name="Jogler C."/>
        </authorList>
    </citation>
    <scope>NUCLEOTIDE SEQUENCE [LARGE SCALE GENOMIC DNA]</scope>
    <source>
        <strain evidence="6 7">Pla163</strain>
    </source>
</reference>
<dbReference type="Pfam" id="PF00106">
    <property type="entry name" value="adh_short"/>
    <property type="match status" value="1"/>
</dbReference>
<dbReference type="PRINTS" id="PR00081">
    <property type="entry name" value="GDHRDH"/>
</dbReference>
<dbReference type="InterPro" id="IPR020904">
    <property type="entry name" value="Sc_DH/Rdtase_CS"/>
</dbReference>
<dbReference type="PRINTS" id="PR00080">
    <property type="entry name" value="SDRFAMILY"/>
</dbReference>
<dbReference type="InterPro" id="IPR002347">
    <property type="entry name" value="SDR_fam"/>
</dbReference>
<keyword evidence="7" id="KW-1185">Reference proteome</keyword>
<dbReference type="AlphaFoldDB" id="A0A518CUP7"/>
<dbReference type="SMART" id="SM00822">
    <property type="entry name" value="PKS_KR"/>
    <property type="match status" value="1"/>
</dbReference>
<dbReference type="Gene3D" id="3.40.50.720">
    <property type="entry name" value="NAD(P)-binding Rossmann-like Domain"/>
    <property type="match status" value="1"/>
</dbReference>
<proteinExistence type="inferred from homology"/>
<dbReference type="GO" id="GO:0016020">
    <property type="term" value="C:membrane"/>
    <property type="evidence" value="ECO:0007669"/>
    <property type="project" value="TreeGrafter"/>
</dbReference>
<dbReference type="Proteomes" id="UP000319342">
    <property type="component" value="Chromosome"/>
</dbReference>
<evidence type="ECO:0000256" key="1">
    <source>
        <dbReference type="ARBA" id="ARBA00006484"/>
    </source>
</evidence>
<dbReference type="EMBL" id="CP036290">
    <property type="protein sequence ID" value="QDU82941.1"/>
    <property type="molecule type" value="Genomic_DNA"/>
</dbReference>
<evidence type="ECO:0000256" key="2">
    <source>
        <dbReference type="ARBA" id="ARBA00023002"/>
    </source>
</evidence>
<dbReference type="InterPro" id="IPR057326">
    <property type="entry name" value="KR_dom"/>
</dbReference>
<evidence type="ECO:0000313" key="7">
    <source>
        <dbReference type="Proteomes" id="UP000319342"/>
    </source>
</evidence>
<dbReference type="RefSeq" id="WP_145181740.1">
    <property type="nucleotide sequence ID" value="NZ_CP036290.1"/>
</dbReference>
<sequence>MNRSDEDSARSRPPGPRTSLVTGASSGIGRAIAEALAQRGDRVALLARRRERLEEVAAALPPASDGSAHLVLPADLTDSGAIAAAIETLRAEFGRLDLLVNDAGMGYRALVTELEPDLVRRVFATNVEGLLHMCRLAHPLLAVSASPVVVNVASVVGRRGIPGQSVYAASKAAVCSIGEALRLEWAADGIRVCTLNPALTTTGFFDAQPNPAGLPDPDLSGSATPESVALEVLALDERPRPERSLRWKWWLLGALTPIFPHLSDRLTVKRLGGGWRVPRW</sequence>
<feature type="domain" description="Ketoreductase" evidence="5">
    <location>
        <begin position="17"/>
        <end position="193"/>
    </location>
</feature>
<dbReference type="PANTHER" id="PTHR44196">
    <property type="entry name" value="DEHYDROGENASE/REDUCTASE SDR FAMILY MEMBER 7B"/>
    <property type="match status" value="1"/>
</dbReference>
<protein>
    <submittedName>
        <fullName evidence="6">Putative oxidoreductase</fullName>
        <ecNumber evidence="6">1.-.-.-</ecNumber>
    </submittedName>
</protein>